<proteinExistence type="predicted"/>
<feature type="region of interest" description="Disordered" evidence="1">
    <location>
        <begin position="66"/>
        <end position="115"/>
    </location>
</feature>
<sequence>MAQQQQKKVVVAAKCDCDGSVPQSKMKWKNNIATVIPAPRKSVKRMMLESMLKWLFSASRPDLVGIGASSNPSPQTPIHSSSNSQYSEFANSRGLDAIDLNDDEFENQRQEGTPH</sequence>
<reference evidence="2 3" key="1">
    <citation type="journal article" date="2023" name="Plants (Basel)">
        <title>Bridging the Gap: Combining Genomics and Transcriptomics Approaches to Understand Stylosanthes scabra, an Orphan Legume from the Brazilian Caatinga.</title>
        <authorList>
            <person name="Ferreira-Neto J.R.C."/>
            <person name="da Silva M.D."/>
            <person name="Binneck E."/>
            <person name="de Melo N.F."/>
            <person name="da Silva R.H."/>
            <person name="de Melo A.L.T.M."/>
            <person name="Pandolfi V."/>
            <person name="Bustamante F.O."/>
            <person name="Brasileiro-Vidal A.C."/>
            <person name="Benko-Iseppon A.M."/>
        </authorList>
    </citation>
    <scope>NUCLEOTIDE SEQUENCE [LARGE SCALE GENOMIC DNA]</scope>
    <source>
        <tissue evidence="2">Leaves</tissue>
    </source>
</reference>
<gene>
    <name evidence="2" type="ORF">PIB30_051770</name>
</gene>
<evidence type="ECO:0000313" key="3">
    <source>
        <dbReference type="Proteomes" id="UP001341840"/>
    </source>
</evidence>
<evidence type="ECO:0000313" key="2">
    <source>
        <dbReference type="EMBL" id="MED6196907.1"/>
    </source>
</evidence>
<evidence type="ECO:0000256" key="1">
    <source>
        <dbReference type="SAM" id="MobiDB-lite"/>
    </source>
</evidence>
<dbReference type="Proteomes" id="UP001341840">
    <property type="component" value="Unassembled WGS sequence"/>
</dbReference>
<protein>
    <submittedName>
        <fullName evidence="2">Uncharacterized protein</fullName>
    </submittedName>
</protein>
<accession>A0ABU6XG67</accession>
<organism evidence="2 3">
    <name type="scientific">Stylosanthes scabra</name>
    <dbReference type="NCBI Taxonomy" id="79078"/>
    <lineage>
        <taxon>Eukaryota</taxon>
        <taxon>Viridiplantae</taxon>
        <taxon>Streptophyta</taxon>
        <taxon>Embryophyta</taxon>
        <taxon>Tracheophyta</taxon>
        <taxon>Spermatophyta</taxon>
        <taxon>Magnoliopsida</taxon>
        <taxon>eudicotyledons</taxon>
        <taxon>Gunneridae</taxon>
        <taxon>Pentapetalae</taxon>
        <taxon>rosids</taxon>
        <taxon>fabids</taxon>
        <taxon>Fabales</taxon>
        <taxon>Fabaceae</taxon>
        <taxon>Papilionoideae</taxon>
        <taxon>50 kb inversion clade</taxon>
        <taxon>dalbergioids sensu lato</taxon>
        <taxon>Dalbergieae</taxon>
        <taxon>Pterocarpus clade</taxon>
        <taxon>Stylosanthes</taxon>
    </lineage>
</organism>
<feature type="compositionally biased region" description="Polar residues" evidence="1">
    <location>
        <begin position="68"/>
        <end position="90"/>
    </location>
</feature>
<comment type="caution">
    <text evidence="2">The sequence shown here is derived from an EMBL/GenBank/DDBJ whole genome shotgun (WGS) entry which is preliminary data.</text>
</comment>
<feature type="compositionally biased region" description="Basic and acidic residues" evidence="1">
    <location>
        <begin position="106"/>
        <end position="115"/>
    </location>
</feature>
<name>A0ABU6XG67_9FABA</name>
<keyword evidence="3" id="KW-1185">Reference proteome</keyword>
<dbReference type="EMBL" id="JASCZI010211818">
    <property type="protein sequence ID" value="MED6196907.1"/>
    <property type="molecule type" value="Genomic_DNA"/>
</dbReference>